<dbReference type="PANTHER" id="PTHR43227">
    <property type="entry name" value="BLL4140 PROTEIN"/>
    <property type="match status" value="1"/>
</dbReference>
<keyword evidence="5 7" id="KW-1133">Transmembrane helix</keyword>
<evidence type="ECO:0000256" key="1">
    <source>
        <dbReference type="ARBA" id="ARBA00004651"/>
    </source>
</evidence>
<reference evidence="11" key="1">
    <citation type="submission" date="2016-10" db="EMBL/GenBank/DDBJ databases">
        <authorList>
            <person name="Varghese N."/>
            <person name="Submissions S."/>
        </authorList>
    </citation>
    <scope>NUCLEOTIDE SEQUENCE [LARGE SCALE GENOMIC DNA]</scope>
    <source>
        <strain evidence="11">CGMCC 4.3147</strain>
    </source>
</reference>
<gene>
    <name evidence="10" type="ORF">SAMN05216298_2722</name>
</gene>
<dbReference type="PANTHER" id="PTHR43227:SF11">
    <property type="entry name" value="BLL4140 PROTEIN"/>
    <property type="match status" value="1"/>
</dbReference>
<evidence type="ECO:0000256" key="3">
    <source>
        <dbReference type="ARBA" id="ARBA00022475"/>
    </source>
</evidence>
<dbReference type="Gene3D" id="1.10.3720.10">
    <property type="entry name" value="MetI-like"/>
    <property type="match status" value="1"/>
</dbReference>
<dbReference type="Pfam" id="PF00528">
    <property type="entry name" value="BPD_transp_1"/>
    <property type="match status" value="1"/>
</dbReference>
<dbReference type="InterPro" id="IPR000515">
    <property type="entry name" value="MetI-like"/>
</dbReference>
<keyword evidence="6 7" id="KW-0472">Membrane</keyword>
<evidence type="ECO:0000259" key="9">
    <source>
        <dbReference type="PROSITE" id="PS50928"/>
    </source>
</evidence>
<feature type="transmembrane region" description="Helical" evidence="7">
    <location>
        <begin position="95"/>
        <end position="120"/>
    </location>
</feature>
<accession>A0A1G9HAA7</accession>
<feature type="transmembrane region" description="Helical" evidence="7">
    <location>
        <begin position="181"/>
        <end position="204"/>
    </location>
</feature>
<evidence type="ECO:0000313" key="11">
    <source>
        <dbReference type="Proteomes" id="UP000198662"/>
    </source>
</evidence>
<dbReference type="SUPFAM" id="SSF161098">
    <property type="entry name" value="MetI-like"/>
    <property type="match status" value="1"/>
</dbReference>
<evidence type="ECO:0000256" key="2">
    <source>
        <dbReference type="ARBA" id="ARBA00022448"/>
    </source>
</evidence>
<feature type="domain" description="ABC transmembrane type-1" evidence="9">
    <location>
        <begin position="95"/>
        <end position="308"/>
    </location>
</feature>
<proteinExistence type="inferred from homology"/>
<feature type="transmembrane region" description="Helical" evidence="7">
    <location>
        <begin position="132"/>
        <end position="153"/>
    </location>
</feature>
<feature type="transmembrane region" description="Helical" evidence="7">
    <location>
        <begin position="287"/>
        <end position="308"/>
    </location>
</feature>
<evidence type="ECO:0000256" key="8">
    <source>
        <dbReference type="SAM" id="MobiDB-lite"/>
    </source>
</evidence>
<evidence type="ECO:0000256" key="6">
    <source>
        <dbReference type="ARBA" id="ARBA00023136"/>
    </source>
</evidence>
<feature type="transmembrane region" description="Helical" evidence="7">
    <location>
        <begin position="243"/>
        <end position="267"/>
    </location>
</feature>
<evidence type="ECO:0000256" key="7">
    <source>
        <dbReference type="RuleBase" id="RU363032"/>
    </source>
</evidence>
<keyword evidence="4 7" id="KW-0812">Transmembrane</keyword>
<dbReference type="AlphaFoldDB" id="A0A1G9HAA7"/>
<name>A0A1G9HAA7_9ACTN</name>
<feature type="region of interest" description="Disordered" evidence="8">
    <location>
        <begin position="1"/>
        <end position="30"/>
    </location>
</feature>
<dbReference type="GO" id="GO:0055085">
    <property type="term" value="P:transmembrane transport"/>
    <property type="evidence" value="ECO:0007669"/>
    <property type="project" value="InterPro"/>
</dbReference>
<organism evidence="10 11">
    <name type="scientific">Glycomyces sambucus</name>
    <dbReference type="NCBI Taxonomy" id="380244"/>
    <lineage>
        <taxon>Bacteria</taxon>
        <taxon>Bacillati</taxon>
        <taxon>Actinomycetota</taxon>
        <taxon>Actinomycetes</taxon>
        <taxon>Glycomycetales</taxon>
        <taxon>Glycomycetaceae</taxon>
        <taxon>Glycomyces</taxon>
    </lineage>
</organism>
<dbReference type="InterPro" id="IPR050809">
    <property type="entry name" value="UgpAE/MalFG_permease"/>
</dbReference>
<evidence type="ECO:0000313" key="10">
    <source>
        <dbReference type="EMBL" id="SDL09795.1"/>
    </source>
</evidence>
<dbReference type="CDD" id="cd06261">
    <property type="entry name" value="TM_PBP2"/>
    <property type="match status" value="1"/>
</dbReference>
<dbReference type="Proteomes" id="UP000198662">
    <property type="component" value="Unassembled WGS sequence"/>
</dbReference>
<comment type="subcellular location">
    <subcellularLocation>
        <location evidence="1 7">Cell membrane</location>
        <topology evidence="1 7">Multi-pass membrane protein</topology>
    </subcellularLocation>
</comment>
<keyword evidence="2 7" id="KW-0813">Transport</keyword>
<feature type="transmembrane region" description="Helical" evidence="7">
    <location>
        <begin position="33"/>
        <end position="63"/>
    </location>
</feature>
<dbReference type="EMBL" id="FNGF01000003">
    <property type="protein sequence ID" value="SDL09795.1"/>
    <property type="molecule type" value="Genomic_DNA"/>
</dbReference>
<dbReference type="RefSeq" id="WP_218126438.1">
    <property type="nucleotide sequence ID" value="NZ_FNGF01000003.1"/>
</dbReference>
<evidence type="ECO:0000256" key="5">
    <source>
        <dbReference type="ARBA" id="ARBA00022989"/>
    </source>
</evidence>
<keyword evidence="3" id="KW-1003">Cell membrane</keyword>
<dbReference type="InterPro" id="IPR035906">
    <property type="entry name" value="MetI-like_sf"/>
</dbReference>
<dbReference type="GO" id="GO:0005886">
    <property type="term" value="C:plasma membrane"/>
    <property type="evidence" value="ECO:0007669"/>
    <property type="project" value="UniProtKB-SubCell"/>
</dbReference>
<keyword evidence="11" id="KW-1185">Reference proteome</keyword>
<sequence length="329" mass="36444">MTIKESPRVSPVTGRPDRRAGSRPRRRSGRPGAGTLATFIAPGLMLFLMFVILPVLFAAYVAFFRWNGLGGVPTEFIGLENFRNLVQDDVFLGDLWRLALIVVLSLLVQLPLSFGLAMLLHQRFPGRTAFRLLFFVPYVLTEAVTAVLFRLVFSPRRGFADSLLANLGIDAQIGWLSDRDIIMFVIFGILTWKFFGFHMILFLAGRQNIPDELYEAAAIDGATGAQAFRSITLPLMGPTVRMIVFLSVIGSVQLFDLVYVLTGGGPFHASETLAITMYEQGFQRNQIGYASALSIAMFVISLVFALLYQRYVLNRDLQGSLTTAGGNRS</sequence>
<protein>
    <submittedName>
        <fullName evidence="10">Raffinose/stachyose/melibiose transport system permease protein</fullName>
    </submittedName>
</protein>
<evidence type="ECO:0000256" key="4">
    <source>
        <dbReference type="ARBA" id="ARBA00022692"/>
    </source>
</evidence>
<dbReference type="STRING" id="380244.SAMN05216298_2722"/>
<comment type="similarity">
    <text evidence="7">Belongs to the binding-protein-dependent transport system permease family.</text>
</comment>
<dbReference type="PROSITE" id="PS50928">
    <property type="entry name" value="ABC_TM1"/>
    <property type="match status" value="1"/>
</dbReference>